<evidence type="ECO:0000313" key="2">
    <source>
        <dbReference type="Proteomes" id="UP000077069"/>
    </source>
</evidence>
<dbReference type="Proteomes" id="UP000077069">
    <property type="component" value="Unassembled WGS sequence"/>
</dbReference>
<dbReference type="AlphaFoldDB" id="A0A177CUW7"/>
<dbReference type="RefSeq" id="XP_018041709.1">
    <property type="nucleotide sequence ID" value="XM_018182339.1"/>
</dbReference>
<reference evidence="1 2" key="1">
    <citation type="submission" date="2016-05" db="EMBL/GenBank/DDBJ databases">
        <title>Comparative analysis of secretome profiles of manganese(II)-oxidizing ascomycete fungi.</title>
        <authorList>
            <consortium name="DOE Joint Genome Institute"/>
            <person name="Zeiner C.A."/>
            <person name="Purvine S.O."/>
            <person name="Zink E.M."/>
            <person name="Wu S."/>
            <person name="Pasa-Tolic L."/>
            <person name="Chaput D.L."/>
            <person name="Haridas S."/>
            <person name="Grigoriev I.V."/>
            <person name="Santelli C.M."/>
            <person name="Hansel C.M."/>
        </authorList>
    </citation>
    <scope>NUCLEOTIDE SEQUENCE [LARGE SCALE GENOMIC DNA]</scope>
    <source>
        <strain evidence="1 2">AP3s5-JAC2a</strain>
    </source>
</reference>
<dbReference type="OrthoDB" id="10522312at2759"/>
<keyword evidence="2" id="KW-1185">Reference proteome</keyword>
<accession>A0A177CUW7</accession>
<name>A0A177CUW7_9PLEO</name>
<dbReference type="InParanoid" id="A0A177CUW7"/>
<dbReference type="EMBL" id="KV441548">
    <property type="protein sequence ID" value="OAG11344.1"/>
    <property type="molecule type" value="Genomic_DNA"/>
</dbReference>
<evidence type="ECO:0000313" key="1">
    <source>
        <dbReference type="EMBL" id="OAG11344.1"/>
    </source>
</evidence>
<proteinExistence type="predicted"/>
<organism evidence="1 2">
    <name type="scientific">Paraphaeosphaeria sporulosa</name>
    <dbReference type="NCBI Taxonomy" id="1460663"/>
    <lineage>
        <taxon>Eukaryota</taxon>
        <taxon>Fungi</taxon>
        <taxon>Dikarya</taxon>
        <taxon>Ascomycota</taxon>
        <taxon>Pezizomycotina</taxon>
        <taxon>Dothideomycetes</taxon>
        <taxon>Pleosporomycetidae</taxon>
        <taxon>Pleosporales</taxon>
        <taxon>Massarineae</taxon>
        <taxon>Didymosphaeriaceae</taxon>
        <taxon>Paraphaeosphaeria</taxon>
    </lineage>
</organism>
<dbReference type="GeneID" id="28765825"/>
<gene>
    <name evidence="1" type="ORF">CC84DRAFT_1211005</name>
</gene>
<sequence>MLHYISLPVCGPYDVLVLVDLPHVKKAGIHHLRGRAAHDELPFTKTKHVKTSRFAFSDTYAPPEGFLQVLTFVLDLFEAVRSVEVYNGMDLERARYLYEDLLLNLFASLGPSLEPHLDTLETPLLPGKFNQNGIWYALIPNLSTFHRLEALKIPEQLFNQHVRNVINGEAVTPESTEGPMYLLPSLKLGFLPPTLGSPILDRCKLSTVILRHLWSTRTCFPSFVLWTCSLIV</sequence>
<protein>
    <submittedName>
        <fullName evidence="1">Uncharacterized protein</fullName>
    </submittedName>
</protein>